<dbReference type="Proteomes" id="UP001341840">
    <property type="component" value="Unassembled WGS sequence"/>
</dbReference>
<dbReference type="EMBL" id="JASCZI010000292">
    <property type="protein sequence ID" value="MED6110838.1"/>
    <property type="molecule type" value="Genomic_DNA"/>
</dbReference>
<dbReference type="InterPro" id="IPR006527">
    <property type="entry name" value="F-box-assoc_dom_typ1"/>
</dbReference>
<evidence type="ECO:0000313" key="2">
    <source>
        <dbReference type="EMBL" id="MED6110838.1"/>
    </source>
</evidence>
<name>A0ABU6QG81_9FABA</name>
<organism evidence="2 3">
    <name type="scientific">Stylosanthes scabra</name>
    <dbReference type="NCBI Taxonomy" id="79078"/>
    <lineage>
        <taxon>Eukaryota</taxon>
        <taxon>Viridiplantae</taxon>
        <taxon>Streptophyta</taxon>
        <taxon>Embryophyta</taxon>
        <taxon>Tracheophyta</taxon>
        <taxon>Spermatophyta</taxon>
        <taxon>Magnoliopsida</taxon>
        <taxon>eudicotyledons</taxon>
        <taxon>Gunneridae</taxon>
        <taxon>Pentapetalae</taxon>
        <taxon>rosids</taxon>
        <taxon>fabids</taxon>
        <taxon>Fabales</taxon>
        <taxon>Fabaceae</taxon>
        <taxon>Papilionoideae</taxon>
        <taxon>50 kb inversion clade</taxon>
        <taxon>dalbergioids sensu lato</taxon>
        <taxon>Dalbergieae</taxon>
        <taxon>Pterocarpus clade</taxon>
        <taxon>Stylosanthes</taxon>
    </lineage>
</organism>
<keyword evidence="3" id="KW-1185">Reference proteome</keyword>
<reference evidence="2 3" key="1">
    <citation type="journal article" date="2023" name="Plants (Basel)">
        <title>Bridging the Gap: Combining Genomics and Transcriptomics Approaches to Understand Stylosanthes scabra, an Orphan Legume from the Brazilian Caatinga.</title>
        <authorList>
            <person name="Ferreira-Neto J.R.C."/>
            <person name="da Silva M.D."/>
            <person name="Binneck E."/>
            <person name="de Melo N.F."/>
            <person name="da Silva R.H."/>
            <person name="de Melo A.L.T.M."/>
            <person name="Pandolfi V."/>
            <person name="Bustamante F.O."/>
            <person name="Brasileiro-Vidal A.C."/>
            <person name="Benko-Iseppon A.M."/>
        </authorList>
    </citation>
    <scope>NUCLEOTIDE SEQUENCE [LARGE SCALE GENOMIC DNA]</scope>
    <source>
        <tissue evidence="2">Leaves</tissue>
    </source>
</reference>
<proteinExistence type="predicted"/>
<evidence type="ECO:0000313" key="3">
    <source>
        <dbReference type="Proteomes" id="UP001341840"/>
    </source>
</evidence>
<sequence>MQSNNKYSAVADLTEILFSIRTLIEDLREHAMRIKRIPRLDTDALWTIFANSEPRVAAQCRILSKNWERVLTSVDFIMENFKATKNRKMSIIVGVGYPPASLKSHWFIRFDAFTGEKIPFEVPFHINVFGHYAMIGSDHGNLSIRVTENGVHSRLLVWNPLTDKKAWVEDEAWKRRTYAVCLDSFSYLSDNMDYCILHAWKRQYWHRPLVWSLFKSEHKSWSSKGVFQTSEHKIGPYSIVADDAVFFIGWEGVNLADPKLILSYSFKEEDFYESNIPPDVIAENNALVKLKDGVGFINYTEVAFSRKVVVWQIHREGHDILLWEKMFTVRGFAFPFSPSILVDTSIISILECKHSFGPANNNERTDLYISKGRDNNKLMDMIYHSHWDENVQVKIVTLHAEGLYPV</sequence>
<accession>A0ABU6QG81</accession>
<gene>
    <name evidence="2" type="ORF">PIB30_046592</name>
</gene>
<evidence type="ECO:0000259" key="1">
    <source>
        <dbReference type="Pfam" id="PF07734"/>
    </source>
</evidence>
<dbReference type="InterPro" id="IPR050796">
    <property type="entry name" value="SCF_F-box_component"/>
</dbReference>
<dbReference type="PANTHER" id="PTHR31672:SF13">
    <property type="entry name" value="F-BOX PROTEIN CPR30-LIKE"/>
    <property type="match status" value="1"/>
</dbReference>
<dbReference type="PANTHER" id="PTHR31672">
    <property type="entry name" value="BNACNNG10540D PROTEIN"/>
    <property type="match status" value="1"/>
</dbReference>
<feature type="domain" description="F-box associated beta-propeller type 1" evidence="1">
    <location>
        <begin position="147"/>
        <end position="372"/>
    </location>
</feature>
<protein>
    <recommendedName>
        <fullName evidence="1">F-box associated beta-propeller type 1 domain-containing protein</fullName>
    </recommendedName>
</protein>
<comment type="caution">
    <text evidence="2">The sequence shown here is derived from an EMBL/GenBank/DDBJ whole genome shotgun (WGS) entry which is preliminary data.</text>
</comment>
<dbReference type="Pfam" id="PF07734">
    <property type="entry name" value="FBA_1"/>
    <property type="match status" value="1"/>
</dbReference>